<dbReference type="InterPro" id="IPR024760">
    <property type="entry name" value="HTH_dom_conjug_TS-like"/>
</dbReference>
<evidence type="ECO:0000259" key="1">
    <source>
        <dbReference type="Pfam" id="PF12645"/>
    </source>
</evidence>
<proteinExistence type="predicted"/>
<reference evidence="2 3" key="1">
    <citation type="submission" date="2015-12" db="EMBL/GenBank/DDBJ databases">
        <title>Genome sequence of Aneurinibacillus soli.</title>
        <authorList>
            <person name="Lee J.S."/>
            <person name="Lee K.C."/>
            <person name="Kim K.K."/>
            <person name="Lee B.W."/>
        </authorList>
    </citation>
    <scope>NUCLEOTIDE SEQUENCE [LARGE SCALE GENOMIC DNA]</scope>
    <source>
        <strain evidence="2 3">CB4</strain>
    </source>
</reference>
<dbReference type="AlphaFoldDB" id="A0A0U5BDV0"/>
<evidence type="ECO:0000313" key="2">
    <source>
        <dbReference type="EMBL" id="BAU29798.1"/>
    </source>
</evidence>
<organism evidence="2 3">
    <name type="scientific">Aneurinibacillus soli</name>
    <dbReference type="NCBI Taxonomy" id="1500254"/>
    <lineage>
        <taxon>Bacteria</taxon>
        <taxon>Bacillati</taxon>
        <taxon>Bacillota</taxon>
        <taxon>Bacilli</taxon>
        <taxon>Bacillales</taxon>
        <taxon>Paenibacillaceae</taxon>
        <taxon>Aneurinibacillus group</taxon>
        <taxon>Aneurinibacillus</taxon>
    </lineage>
</organism>
<evidence type="ECO:0000313" key="3">
    <source>
        <dbReference type="Proteomes" id="UP000217696"/>
    </source>
</evidence>
<dbReference type="OrthoDB" id="2471504at2"/>
<dbReference type="Proteomes" id="UP000217696">
    <property type="component" value="Chromosome"/>
</dbReference>
<dbReference type="Pfam" id="PF12645">
    <property type="entry name" value="HTH_16"/>
    <property type="match status" value="1"/>
</dbReference>
<gene>
    <name evidence="2" type="ORF">CB4_04035</name>
</gene>
<sequence length="75" mass="8848">MQKKVVKEFTEGSASFSSILEEARCGNNESLIYILNFFDDYIHELTKFIKAPKEEVVQEIQVRFIEEIRKNGYKK</sequence>
<dbReference type="KEGG" id="asoc:CB4_04035"/>
<accession>A0A0U5BDV0</accession>
<keyword evidence="3" id="KW-1185">Reference proteome</keyword>
<dbReference type="EMBL" id="AP017312">
    <property type="protein sequence ID" value="BAU29798.1"/>
    <property type="molecule type" value="Genomic_DNA"/>
</dbReference>
<dbReference type="RefSeq" id="WP_096467445.1">
    <property type="nucleotide sequence ID" value="NZ_AP017312.1"/>
</dbReference>
<feature type="domain" description="Helix-turn-helix conjugative transposon-like" evidence="1">
    <location>
        <begin position="19"/>
        <end position="70"/>
    </location>
</feature>
<name>A0A0U5BDV0_9BACL</name>
<protein>
    <recommendedName>
        <fullName evidence="1">Helix-turn-helix conjugative transposon-like domain-containing protein</fullName>
    </recommendedName>
</protein>